<proteinExistence type="predicted"/>
<dbReference type="EMBL" id="JBHRZS010000007">
    <property type="protein sequence ID" value="MFC3880195.1"/>
    <property type="molecule type" value="Genomic_DNA"/>
</dbReference>
<dbReference type="SUPFAM" id="SSF52540">
    <property type="entry name" value="P-loop containing nucleoside triphosphate hydrolases"/>
    <property type="match status" value="1"/>
</dbReference>
<name>A0ABV8ARF8_9BACT</name>
<dbReference type="Proteomes" id="UP001595805">
    <property type="component" value="Unassembled WGS sequence"/>
</dbReference>
<protein>
    <submittedName>
        <fullName evidence="1">Nucleoside-triphosphatase</fullName>
    </submittedName>
</protein>
<dbReference type="InterPro" id="IPR027417">
    <property type="entry name" value="P-loop_NTPase"/>
</dbReference>
<evidence type="ECO:0000313" key="1">
    <source>
        <dbReference type="EMBL" id="MFC3880195.1"/>
    </source>
</evidence>
<organism evidence="1 2">
    <name type="scientific">Algoriphagus namhaensis</name>
    <dbReference type="NCBI Taxonomy" id="915353"/>
    <lineage>
        <taxon>Bacteria</taxon>
        <taxon>Pseudomonadati</taxon>
        <taxon>Bacteroidota</taxon>
        <taxon>Cytophagia</taxon>
        <taxon>Cytophagales</taxon>
        <taxon>Cyclobacteriaceae</taxon>
        <taxon>Algoriphagus</taxon>
    </lineage>
</organism>
<gene>
    <name evidence="1" type="ORF">ACFOSV_08410</name>
</gene>
<dbReference type="Pfam" id="PF03266">
    <property type="entry name" value="NTPase_1"/>
    <property type="match status" value="1"/>
</dbReference>
<sequence>MGANQSLEITLLTGPKRAGKTTWLHKNKSASAGFLSPIVSEKRQFLLLPSSETFPMEEPAGQLQVGKYSFSAGAFARVEAHIHQHFHDEELIIDEIGPLEIRGEGFSDLLRLILEQYGGKLLIVLRTEIVQEAIEAFQLDRFPLTRIEFKDL</sequence>
<reference evidence="2" key="1">
    <citation type="journal article" date="2019" name="Int. J. Syst. Evol. Microbiol.">
        <title>The Global Catalogue of Microorganisms (GCM) 10K type strain sequencing project: providing services to taxonomists for standard genome sequencing and annotation.</title>
        <authorList>
            <consortium name="The Broad Institute Genomics Platform"/>
            <consortium name="The Broad Institute Genome Sequencing Center for Infectious Disease"/>
            <person name="Wu L."/>
            <person name="Ma J."/>
        </authorList>
    </citation>
    <scope>NUCLEOTIDE SEQUENCE [LARGE SCALE GENOMIC DNA]</scope>
    <source>
        <strain evidence="2">CCUG 60523</strain>
    </source>
</reference>
<evidence type="ECO:0000313" key="2">
    <source>
        <dbReference type="Proteomes" id="UP001595805"/>
    </source>
</evidence>
<dbReference type="InterPro" id="IPR004948">
    <property type="entry name" value="Nuc-triphosphatase_THEP1"/>
</dbReference>
<accession>A0ABV8ARF8</accession>
<dbReference type="Gene3D" id="3.40.50.300">
    <property type="entry name" value="P-loop containing nucleotide triphosphate hydrolases"/>
    <property type="match status" value="1"/>
</dbReference>
<dbReference type="RefSeq" id="WP_377905371.1">
    <property type="nucleotide sequence ID" value="NZ_JBHRZS010000007.1"/>
</dbReference>
<comment type="caution">
    <text evidence="1">The sequence shown here is derived from an EMBL/GenBank/DDBJ whole genome shotgun (WGS) entry which is preliminary data.</text>
</comment>
<keyword evidence="2" id="KW-1185">Reference proteome</keyword>